<dbReference type="Pfam" id="PF06271">
    <property type="entry name" value="RDD"/>
    <property type="match status" value="1"/>
</dbReference>
<feature type="transmembrane region" description="Helical" evidence="6">
    <location>
        <begin position="27"/>
        <end position="49"/>
    </location>
</feature>
<evidence type="ECO:0000313" key="9">
    <source>
        <dbReference type="Proteomes" id="UP001142057"/>
    </source>
</evidence>
<evidence type="ECO:0000256" key="5">
    <source>
        <dbReference type="ARBA" id="ARBA00023136"/>
    </source>
</evidence>
<evidence type="ECO:0000256" key="2">
    <source>
        <dbReference type="ARBA" id="ARBA00022475"/>
    </source>
</evidence>
<comment type="caution">
    <text evidence="8">The sequence shown here is derived from an EMBL/GenBank/DDBJ whole genome shotgun (WGS) entry which is preliminary data.</text>
</comment>
<name>A0ABT2IG64_9FLAO</name>
<comment type="subcellular location">
    <subcellularLocation>
        <location evidence="1">Cell membrane</location>
        <topology evidence="1">Multi-pass membrane protein</topology>
    </subcellularLocation>
</comment>
<dbReference type="PANTHER" id="PTHR36115:SF4">
    <property type="entry name" value="MEMBRANE PROTEIN"/>
    <property type="match status" value="1"/>
</dbReference>
<keyword evidence="2" id="KW-1003">Cell membrane</keyword>
<organism evidence="8 9">
    <name type="scientific">Chryseobacterium pyrolae</name>
    <dbReference type="NCBI Taxonomy" id="2987481"/>
    <lineage>
        <taxon>Bacteria</taxon>
        <taxon>Pseudomonadati</taxon>
        <taxon>Bacteroidota</taxon>
        <taxon>Flavobacteriia</taxon>
        <taxon>Flavobacteriales</taxon>
        <taxon>Weeksellaceae</taxon>
        <taxon>Chryseobacterium group</taxon>
        <taxon>Chryseobacterium</taxon>
    </lineage>
</organism>
<reference evidence="8" key="1">
    <citation type="submission" date="2022-08" db="EMBL/GenBank/DDBJ databases">
        <title>Chryseobacterium antibioticum,isolated from the rhizosphere soil of Pyrola in Tibet.</title>
        <authorList>
            <person name="Kan Y."/>
        </authorList>
    </citation>
    <scope>NUCLEOTIDE SEQUENCE</scope>
    <source>
        <strain evidence="8">Pc2-12</strain>
    </source>
</reference>
<evidence type="ECO:0000256" key="3">
    <source>
        <dbReference type="ARBA" id="ARBA00022692"/>
    </source>
</evidence>
<evidence type="ECO:0000256" key="1">
    <source>
        <dbReference type="ARBA" id="ARBA00004651"/>
    </source>
</evidence>
<evidence type="ECO:0000256" key="6">
    <source>
        <dbReference type="SAM" id="Phobius"/>
    </source>
</evidence>
<proteinExistence type="predicted"/>
<dbReference type="RefSeq" id="WP_259828746.1">
    <property type="nucleotide sequence ID" value="NZ_JANZQH010000003.1"/>
</dbReference>
<gene>
    <name evidence="8" type="ORF">NZD88_08640</name>
</gene>
<accession>A0ABT2IG64</accession>
<evidence type="ECO:0000313" key="8">
    <source>
        <dbReference type="EMBL" id="MCT2407601.1"/>
    </source>
</evidence>
<keyword evidence="5 6" id="KW-0472">Membrane</keyword>
<keyword evidence="9" id="KW-1185">Reference proteome</keyword>
<dbReference type="InterPro" id="IPR010432">
    <property type="entry name" value="RDD"/>
</dbReference>
<dbReference type="PANTHER" id="PTHR36115">
    <property type="entry name" value="PROLINE-RICH ANTIGEN HOMOLOG-RELATED"/>
    <property type="match status" value="1"/>
</dbReference>
<sequence length="168" mass="19358">MRKYLAVVDRHKATSGTRFINYFLDRLFIQVIFYAFFFIFGIGYAIVYGEGFDAENSDKSFTFTLITLFIYLAMSFSYFFFMEYYLGKTIAKYITGTEVISIDGNKPTAGQIIARTFSRAVPFDSLSFLGNNGWHDSWSDTRVIKGKNYVAERQSKEEINSIGVKEMI</sequence>
<evidence type="ECO:0000259" key="7">
    <source>
        <dbReference type="Pfam" id="PF06271"/>
    </source>
</evidence>
<evidence type="ECO:0000256" key="4">
    <source>
        <dbReference type="ARBA" id="ARBA00022989"/>
    </source>
</evidence>
<keyword evidence="4 6" id="KW-1133">Transmembrane helix</keyword>
<feature type="transmembrane region" description="Helical" evidence="6">
    <location>
        <begin position="61"/>
        <end position="81"/>
    </location>
</feature>
<keyword evidence="3 6" id="KW-0812">Transmembrane</keyword>
<dbReference type="Proteomes" id="UP001142057">
    <property type="component" value="Unassembled WGS sequence"/>
</dbReference>
<dbReference type="InterPro" id="IPR051791">
    <property type="entry name" value="Pra-immunoreactive"/>
</dbReference>
<feature type="domain" description="RDD" evidence="7">
    <location>
        <begin position="13"/>
        <end position="126"/>
    </location>
</feature>
<dbReference type="EMBL" id="JANZQH010000003">
    <property type="protein sequence ID" value="MCT2407601.1"/>
    <property type="molecule type" value="Genomic_DNA"/>
</dbReference>
<protein>
    <submittedName>
        <fullName evidence="8">RDD family protein</fullName>
    </submittedName>
</protein>